<comment type="caution">
    <text evidence="3">The sequence shown here is derived from an EMBL/GenBank/DDBJ whole genome shotgun (WGS) entry which is preliminary data.</text>
</comment>
<protein>
    <submittedName>
        <fullName evidence="3">Uncharacterized protein</fullName>
    </submittedName>
</protein>
<reference evidence="3 4" key="1">
    <citation type="submission" date="2024-02" db="EMBL/GenBank/DDBJ databases">
        <title>De novo assembly and annotation of 12 fungi associated with fruit tree decline syndrome in Ontario, Canada.</title>
        <authorList>
            <person name="Sulman M."/>
            <person name="Ellouze W."/>
            <person name="Ilyukhin E."/>
        </authorList>
    </citation>
    <scope>NUCLEOTIDE SEQUENCE [LARGE SCALE GENOMIC DNA]</scope>
    <source>
        <strain evidence="3 4">M169</strain>
    </source>
</reference>
<keyword evidence="1" id="KW-0175">Coiled coil</keyword>
<accession>A0ABR1PMM7</accession>
<feature type="coiled-coil region" evidence="1">
    <location>
        <begin position="52"/>
        <end position="100"/>
    </location>
</feature>
<evidence type="ECO:0000256" key="1">
    <source>
        <dbReference type="SAM" id="Coils"/>
    </source>
</evidence>
<dbReference type="Proteomes" id="UP001430848">
    <property type="component" value="Unassembled WGS sequence"/>
</dbReference>
<sequence length="532" mass="58614">MPRPRQESITPAKAQRQDMSPAHVFLSPPTSGGGGRPAPESHALETPVLPQLRKLQRQIQTLKAENDELRAIKITQVATIDDLRGQLRAKDAEHARLAEQTRAEAAALKEEKWTLLGRVAELELMQQAQVGEQAPGGREGTVYAASVRSDAPPPSSHRGSEVGRCSMGGYGTPGSIYSGRGGADAAGRGSCVRSPYHSVSSSVVTASARSYVRRRASVAESDLTAASLAEEELDILSDQLVAHHRQHGEEREAMAEQLVVLEGDLAATRRQRDRAERRNRDLEARLAAQMALVRHHSMATSKAPAPAPPPPPIPDLPVLTYAKVGFVWFDTVMSAFKYWGLSEFISQPDETLFAATDPDREGRRLRAVVLLKRAMDDDILDDVMYLQNQKCITAPTTPPAAGFPPQGLPPEIESPYFLFHTAAILKRTVPSSLTDFGWLDRIGDADFEGIEGFASLVNILNRRHSQLYGTTADHYDALIPKIQENMSRRFPDLEKSLMMDPGSAPKKWWHLALWMSRMVKRRQGRIAGIDEP</sequence>
<gene>
    <name evidence="3" type="ORF">SLS63_001536</name>
</gene>
<proteinExistence type="predicted"/>
<name>A0ABR1PMM7_DIAER</name>
<evidence type="ECO:0000313" key="4">
    <source>
        <dbReference type="Proteomes" id="UP001430848"/>
    </source>
</evidence>
<feature type="region of interest" description="Disordered" evidence="2">
    <location>
        <begin position="146"/>
        <end position="167"/>
    </location>
</feature>
<evidence type="ECO:0000256" key="2">
    <source>
        <dbReference type="SAM" id="MobiDB-lite"/>
    </source>
</evidence>
<feature type="coiled-coil region" evidence="1">
    <location>
        <begin position="258"/>
        <end position="292"/>
    </location>
</feature>
<keyword evidence="4" id="KW-1185">Reference proteome</keyword>
<evidence type="ECO:0000313" key="3">
    <source>
        <dbReference type="EMBL" id="KAK7740333.1"/>
    </source>
</evidence>
<feature type="region of interest" description="Disordered" evidence="2">
    <location>
        <begin position="1"/>
        <end position="47"/>
    </location>
</feature>
<organism evidence="3 4">
    <name type="scientific">Diaporthe eres</name>
    <name type="common">Phomopsis oblonga</name>
    <dbReference type="NCBI Taxonomy" id="83184"/>
    <lineage>
        <taxon>Eukaryota</taxon>
        <taxon>Fungi</taxon>
        <taxon>Dikarya</taxon>
        <taxon>Ascomycota</taxon>
        <taxon>Pezizomycotina</taxon>
        <taxon>Sordariomycetes</taxon>
        <taxon>Sordariomycetidae</taxon>
        <taxon>Diaporthales</taxon>
        <taxon>Diaporthaceae</taxon>
        <taxon>Diaporthe</taxon>
        <taxon>Diaporthe eres species complex</taxon>
    </lineage>
</organism>
<dbReference type="EMBL" id="JAKNSF020000003">
    <property type="protein sequence ID" value="KAK7740333.1"/>
    <property type="molecule type" value="Genomic_DNA"/>
</dbReference>